<sequence>MNNFRDKLQQFMMGRYGMDQLGRFTMYASLAFLLISALSRNNWFFLIALILIITTYVRMLSKNHANRYAENDKFLEWKDKFLGFFKGGAKQAKDKEHSYFRCPNCHQKIRVPKGKGTISIRCPKCSHEFIKRT</sequence>
<evidence type="ECO:0000313" key="2">
    <source>
        <dbReference type="EMBL" id="QOV19100.1"/>
    </source>
</evidence>
<accession>A0A7M2RID3</accession>
<gene>
    <name evidence="2" type="ORF">INP51_14260</name>
</gene>
<dbReference type="KEGG" id="bliq:INP51_14260"/>
<reference evidence="2 3" key="1">
    <citation type="submission" date="2020-10" db="EMBL/GenBank/DDBJ databases">
        <title>Blautia liquoris sp.nov., isolated from the mud in a fermentation cellar used for the production of Chinese strong-flavoured liquor.</title>
        <authorList>
            <person name="Lu L."/>
        </authorList>
    </citation>
    <scope>NUCLEOTIDE SEQUENCE [LARGE SCALE GENOMIC DNA]</scope>
    <source>
        <strain evidence="2 3">LZLJ-3</strain>
    </source>
</reference>
<proteinExistence type="predicted"/>
<dbReference type="Proteomes" id="UP000593601">
    <property type="component" value="Chromosome"/>
</dbReference>
<organism evidence="2 3">
    <name type="scientific">Blautia liquoris</name>
    <dbReference type="NCBI Taxonomy" id="2779518"/>
    <lineage>
        <taxon>Bacteria</taxon>
        <taxon>Bacillati</taxon>
        <taxon>Bacillota</taxon>
        <taxon>Clostridia</taxon>
        <taxon>Lachnospirales</taxon>
        <taxon>Lachnospiraceae</taxon>
        <taxon>Blautia</taxon>
    </lineage>
</organism>
<name>A0A7M2RID3_9FIRM</name>
<keyword evidence="1" id="KW-0812">Transmembrane</keyword>
<dbReference type="EMBL" id="CP063304">
    <property type="protein sequence ID" value="QOV19100.1"/>
    <property type="molecule type" value="Genomic_DNA"/>
</dbReference>
<dbReference type="RefSeq" id="WP_193735447.1">
    <property type="nucleotide sequence ID" value="NZ_CP063304.1"/>
</dbReference>
<evidence type="ECO:0000313" key="3">
    <source>
        <dbReference type="Proteomes" id="UP000593601"/>
    </source>
</evidence>
<keyword evidence="3" id="KW-1185">Reference proteome</keyword>
<protein>
    <recommendedName>
        <fullName evidence="4">DNA-directed RNA polymerase subunit P</fullName>
    </recommendedName>
</protein>
<keyword evidence="1" id="KW-1133">Transmembrane helix</keyword>
<evidence type="ECO:0008006" key="4">
    <source>
        <dbReference type="Google" id="ProtNLM"/>
    </source>
</evidence>
<keyword evidence="1" id="KW-0472">Membrane</keyword>
<feature type="transmembrane region" description="Helical" evidence="1">
    <location>
        <begin position="21"/>
        <end position="37"/>
    </location>
</feature>
<feature type="transmembrane region" description="Helical" evidence="1">
    <location>
        <begin position="43"/>
        <end position="61"/>
    </location>
</feature>
<dbReference type="AlphaFoldDB" id="A0A7M2RID3"/>
<evidence type="ECO:0000256" key="1">
    <source>
        <dbReference type="SAM" id="Phobius"/>
    </source>
</evidence>